<dbReference type="InterPro" id="IPR036249">
    <property type="entry name" value="Thioredoxin-like_sf"/>
</dbReference>
<dbReference type="GO" id="GO:0016491">
    <property type="term" value="F:oxidoreductase activity"/>
    <property type="evidence" value="ECO:0007669"/>
    <property type="project" value="UniProtKB-KW"/>
</dbReference>
<dbReference type="InterPro" id="IPR012336">
    <property type="entry name" value="Thioredoxin-like_fold"/>
</dbReference>
<dbReference type="OrthoDB" id="9780340at2"/>
<proteinExistence type="inferred from homology"/>
<comment type="caution">
    <text evidence="8">The sequence shown here is derived from an EMBL/GenBank/DDBJ whole genome shotgun (WGS) entry which is preliminary data.</text>
</comment>
<dbReference type="AlphaFoldDB" id="A0A2N5E3F2"/>
<evidence type="ECO:0000256" key="2">
    <source>
        <dbReference type="ARBA" id="ARBA00022729"/>
    </source>
</evidence>
<evidence type="ECO:0000313" key="8">
    <source>
        <dbReference type="EMBL" id="PLR35222.1"/>
    </source>
</evidence>
<dbReference type="CDD" id="cd03023">
    <property type="entry name" value="DsbA_Com1_like"/>
    <property type="match status" value="1"/>
</dbReference>
<keyword evidence="9" id="KW-1185">Reference proteome</keyword>
<feature type="signal peptide" evidence="6">
    <location>
        <begin position="1"/>
        <end position="21"/>
    </location>
</feature>
<dbReference type="Proteomes" id="UP000234503">
    <property type="component" value="Unassembled WGS sequence"/>
</dbReference>
<dbReference type="InterPro" id="IPR013766">
    <property type="entry name" value="Thioredoxin_domain"/>
</dbReference>
<keyword evidence="5" id="KW-0676">Redox-active center</keyword>
<keyword evidence="3" id="KW-0560">Oxidoreductase</keyword>
<evidence type="ECO:0000256" key="5">
    <source>
        <dbReference type="ARBA" id="ARBA00023284"/>
    </source>
</evidence>
<dbReference type="Pfam" id="PF18312">
    <property type="entry name" value="ScsC_N"/>
    <property type="match status" value="1"/>
</dbReference>
<evidence type="ECO:0000256" key="1">
    <source>
        <dbReference type="ARBA" id="ARBA00005791"/>
    </source>
</evidence>
<name>A0A2N5E3F2_9GAMM</name>
<evidence type="ECO:0000256" key="6">
    <source>
        <dbReference type="SAM" id="SignalP"/>
    </source>
</evidence>
<dbReference type="SUPFAM" id="SSF52833">
    <property type="entry name" value="Thioredoxin-like"/>
    <property type="match status" value="1"/>
</dbReference>
<dbReference type="Gene3D" id="3.40.30.10">
    <property type="entry name" value="Glutaredoxin"/>
    <property type="match status" value="1"/>
</dbReference>
<comment type="similarity">
    <text evidence="1">Belongs to the thioredoxin family. DsbA subfamily.</text>
</comment>
<reference evidence="8 9" key="1">
    <citation type="submission" date="2017-12" db="EMBL/GenBank/DDBJ databases">
        <title>Characterization of six clinical isolates of Enterochimera gen. nov., a novel genus of the Yersiniaciae family and the three species Enterochimera arupensis sp. nov., Enterochimera coloradensis sp. nov, and Enterochimera californica sp. nov.</title>
        <authorList>
            <person name="Rossi A."/>
            <person name="Fisher M."/>
        </authorList>
    </citation>
    <scope>NUCLEOTIDE SEQUENCE [LARGE SCALE GENOMIC DNA]</scope>
    <source>
        <strain evidence="9">2016-Iso4</strain>
    </source>
</reference>
<feature type="domain" description="Thioredoxin" evidence="7">
    <location>
        <begin position="59"/>
        <end position="260"/>
    </location>
</feature>
<dbReference type="PROSITE" id="PS51352">
    <property type="entry name" value="THIOREDOXIN_2"/>
    <property type="match status" value="1"/>
</dbReference>
<keyword evidence="4" id="KW-1015">Disulfide bond</keyword>
<dbReference type="PANTHER" id="PTHR13887">
    <property type="entry name" value="GLUTATHIONE S-TRANSFERASE KAPPA"/>
    <property type="match status" value="1"/>
</dbReference>
<sequence length="261" mass="28075">MKHPLITLAGVLMLAPMLASAADNAAFTPAQQEAIGKIAAEYLVQHPEVLVQASQKLEAQQQQQQLQASLNAVLQNHEALLKDADTPAIGPKDAKVALVEFFDYQCVYCSHMAPLVEQTVKANPQVRFVFKEWPIFGQRWEPSITAAETGMAVYKEKGADAYFTYHNAIYKTGHDEGKLTQADITAAVKAAGATEPDEATRKKTHDALAKTDDLARVLGFSGTPAFVVMPTQGATVENSTVLPGAVSAEDLQTAINKAQGK</sequence>
<dbReference type="PANTHER" id="PTHR13887:SF14">
    <property type="entry name" value="DISULFIDE BOND FORMATION PROTEIN D"/>
    <property type="match status" value="1"/>
</dbReference>
<evidence type="ECO:0000259" key="7">
    <source>
        <dbReference type="PROSITE" id="PS51352"/>
    </source>
</evidence>
<evidence type="ECO:0000256" key="3">
    <source>
        <dbReference type="ARBA" id="ARBA00023002"/>
    </source>
</evidence>
<dbReference type="EMBL" id="PJZH01000009">
    <property type="protein sequence ID" value="PLR35222.1"/>
    <property type="molecule type" value="Genomic_DNA"/>
</dbReference>
<organism evidence="8 9">
    <name type="scientific">Chimaeribacter coloradensis</name>
    <dbReference type="NCBI Taxonomy" id="2060068"/>
    <lineage>
        <taxon>Bacteria</taxon>
        <taxon>Pseudomonadati</taxon>
        <taxon>Pseudomonadota</taxon>
        <taxon>Gammaproteobacteria</taxon>
        <taxon>Enterobacterales</taxon>
        <taxon>Yersiniaceae</taxon>
        <taxon>Chimaeribacter</taxon>
    </lineage>
</organism>
<accession>A0A2N5E3F2</accession>
<dbReference type="InterPro" id="IPR041205">
    <property type="entry name" value="ScsC_N"/>
</dbReference>
<dbReference type="RefSeq" id="WP_101824476.1">
    <property type="nucleotide sequence ID" value="NZ_PJZH01000009.1"/>
</dbReference>
<feature type="chain" id="PRO_5014930913" evidence="6">
    <location>
        <begin position="22"/>
        <end position="261"/>
    </location>
</feature>
<evidence type="ECO:0000256" key="4">
    <source>
        <dbReference type="ARBA" id="ARBA00023157"/>
    </source>
</evidence>
<keyword evidence="2 6" id="KW-0732">Signal</keyword>
<gene>
    <name evidence="8" type="ORF">CYR32_11175</name>
</gene>
<evidence type="ECO:0000313" key="9">
    <source>
        <dbReference type="Proteomes" id="UP000234503"/>
    </source>
</evidence>
<dbReference type="Pfam" id="PF13462">
    <property type="entry name" value="Thioredoxin_4"/>
    <property type="match status" value="1"/>
</dbReference>
<protein>
    <submittedName>
        <fullName evidence="8">Disulfide bond formation protein DsbA</fullName>
    </submittedName>
</protein>